<reference evidence="9" key="2">
    <citation type="submission" date="2017-05" db="UniProtKB">
        <authorList>
            <consortium name="EnsemblMetazoa"/>
        </authorList>
    </citation>
    <scope>IDENTIFICATION</scope>
</reference>
<feature type="domain" description="RRM" evidence="8">
    <location>
        <begin position="306"/>
        <end position="386"/>
    </location>
</feature>
<dbReference type="PANTHER" id="PTHR13976">
    <property type="entry name" value="HETEROGENEOUS NUCLEAR RIBONUCLEOPROTEIN-RELATED"/>
    <property type="match status" value="1"/>
</dbReference>
<gene>
    <name evidence="9" type="primary">100631691</name>
</gene>
<evidence type="ECO:0000259" key="8">
    <source>
        <dbReference type="PROSITE" id="PS50102"/>
    </source>
</evidence>
<dbReference type="STRING" id="400682.A0A1X7VDQ7"/>
<dbReference type="Proteomes" id="UP000007879">
    <property type="component" value="Unassembled WGS sequence"/>
</dbReference>
<dbReference type="AlphaFoldDB" id="A0A1X7VDQ7"/>
<evidence type="ECO:0000256" key="4">
    <source>
        <dbReference type="ARBA" id="ARBA00022884"/>
    </source>
</evidence>
<keyword evidence="2" id="KW-0507">mRNA processing</keyword>
<dbReference type="InterPro" id="IPR035979">
    <property type="entry name" value="RBD_domain_sf"/>
</dbReference>
<feature type="region of interest" description="Disordered" evidence="7">
    <location>
        <begin position="413"/>
        <end position="437"/>
    </location>
</feature>
<dbReference type="SUPFAM" id="SSF54928">
    <property type="entry name" value="RNA-binding domain, RBD"/>
    <property type="match status" value="3"/>
</dbReference>
<evidence type="ECO:0000256" key="2">
    <source>
        <dbReference type="ARBA" id="ARBA00022664"/>
    </source>
</evidence>
<dbReference type="CDD" id="cd12254">
    <property type="entry name" value="RRM_hnRNPH_ESRPs_RBM12_like"/>
    <property type="match status" value="2"/>
</dbReference>
<dbReference type="Pfam" id="PF00076">
    <property type="entry name" value="RRM_1"/>
    <property type="match status" value="3"/>
</dbReference>
<evidence type="ECO:0000256" key="1">
    <source>
        <dbReference type="ARBA" id="ARBA00008866"/>
    </source>
</evidence>
<dbReference type="EnsemblMetazoa" id="XM_019993777.1">
    <property type="protein sequence ID" value="XP_019849336.1"/>
    <property type="gene ID" value="LOC100631691"/>
</dbReference>
<evidence type="ECO:0000256" key="5">
    <source>
        <dbReference type="ARBA" id="ARBA00023187"/>
    </source>
</evidence>
<dbReference type="InterPro" id="IPR012677">
    <property type="entry name" value="Nucleotide-bd_a/b_plait_sf"/>
</dbReference>
<feature type="domain" description="RRM" evidence="8">
    <location>
        <begin position="556"/>
        <end position="633"/>
    </location>
</feature>
<proteinExistence type="inferred from homology"/>
<keyword evidence="4 6" id="KW-0694">RNA-binding</keyword>
<keyword evidence="3" id="KW-0677">Repeat</keyword>
<feature type="compositionally biased region" description="Gly residues" evidence="7">
    <location>
        <begin position="413"/>
        <end position="432"/>
    </location>
</feature>
<reference evidence="10" key="1">
    <citation type="journal article" date="2010" name="Nature">
        <title>The Amphimedon queenslandica genome and the evolution of animal complexity.</title>
        <authorList>
            <person name="Srivastava M."/>
            <person name="Simakov O."/>
            <person name="Chapman J."/>
            <person name="Fahey B."/>
            <person name="Gauthier M.E."/>
            <person name="Mitros T."/>
            <person name="Richards G.S."/>
            <person name="Conaco C."/>
            <person name="Dacre M."/>
            <person name="Hellsten U."/>
            <person name="Larroux C."/>
            <person name="Putnam N.H."/>
            <person name="Stanke M."/>
            <person name="Adamska M."/>
            <person name="Darling A."/>
            <person name="Degnan S.M."/>
            <person name="Oakley T.H."/>
            <person name="Plachetzki D.C."/>
            <person name="Zhai Y."/>
            <person name="Adamski M."/>
            <person name="Calcino A."/>
            <person name="Cummins S.F."/>
            <person name="Goodstein D.M."/>
            <person name="Harris C."/>
            <person name="Jackson D.J."/>
            <person name="Leys S.P."/>
            <person name="Shu S."/>
            <person name="Woodcroft B.J."/>
            <person name="Vervoort M."/>
            <person name="Kosik K.S."/>
            <person name="Manning G."/>
            <person name="Degnan B.M."/>
            <person name="Rokhsar D.S."/>
        </authorList>
    </citation>
    <scope>NUCLEOTIDE SEQUENCE [LARGE SCALE GENOMIC DNA]</scope>
</reference>
<dbReference type="PROSITE" id="PS50102">
    <property type="entry name" value="RRM"/>
    <property type="match status" value="3"/>
</dbReference>
<protein>
    <recommendedName>
        <fullName evidence="8">RRM domain-containing protein</fullName>
    </recommendedName>
</protein>
<keyword evidence="5" id="KW-0508">mRNA splicing</keyword>
<dbReference type="GO" id="GO:0003723">
    <property type="term" value="F:RNA binding"/>
    <property type="evidence" value="ECO:0007669"/>
    <property type="project" value="UniProtKB-UniRule"/>
</dbReference>
<evidence type="ECO:0000313" key="10">
    <source>
        <dbReference type="Proteomes" id="UP000007879"/>
    </source>
</evidence>
<dbReference type="EnsemblMetazoa" id="Aqu2.1.38425_001">
    <property type="protein sequence ID" value="Aqu2.1.38425_001"/>
    <property type="gene ID" value="Aqu2.1.38425"/>
</dbReference>
<dbReference type="eggNOG" id="KOG1365">
    <property type="taxonomic scope" value="Eukaryota"/>
</dbReference>
<evidence type="ECO:0000313" key="9">
    <source>
        <dbReference type="EnsemblMetazoa" id="Aqu2.1.38425_001"/>
    </source>
</evidence>
<feature type="domain" description="RRM" evidence="8">
    <location>
        <begin position="439"/>
        <end position="519"/>
    </location>
</feature>
<evidence type="ECO:0000256" key="3">
    <source>
        <dbReference type="ARBA" id="ARBA00022737"/>
    </source>
</evidence>
<dbReference type="GO" id="GO:0006397">
    <property type="term" value="P:mRNA processing"/>
    <property type="evidence" value="ECO:0007669"/>
    <property type="project" value="UniProtKB-KW"/>
</dbReference>
<dbReference type="KEGG" id="aqu:100631691"/>
<dbReference type="FunCoup" id="A0A1X7VDQ7">
    <property type="interactions" value="114"/>
</dbReference>
<comment type="similarity">
    <text evidence="1">Belongs to the ESRP family.</text>
</comment>
<sequence length="633" mass="68977">MAKRQYESLLLFTLGAYGDQSGGGGGGEDKEVCLLAWQVLDIANMQLASDVGQLVVCPDSSGSGYTSKGQNSEDGIPLSTALEKIEAVFSEQSNCCLATNGSIALRQILVPEINRKLQEPLPSFLSQFFDLQKELAKRSNNEFQPHNLVELCECLGVDCPPNDVSGAEEIPIMAKAAQKMLVQGHVFESPETVQQSYSHTNQVNPDNVCDGCVVRLRGLPFSADHNDIALFLSGLNIIPGGVVFSINPVGRRTGEAIVVLEGEDQAQFALQRDRHYLHQRYVEVYEASPDNFFQFCDTTGSSEKVFTVRMQGLPYRATESDIMEFFQPEAPVSNEADGILIVRYPDGKASGDAFAVFSSEAHVEEALKKHRNNLMGRYIEVFHSSLKEFLVVLNKSGTPEQLDRFAYLNTESGGGGGGGRGGGGGGSGGASKRGGSEKNCVKLRGLPWEATPEDVISFFGDLNRSIEQQGIHMVLNAQSRPTGDCFVQMTSVDAATRAANELHRQNIGRRYIEVFQVSGNDVTYALMDTGGGSRPGGGHAYYGGGGGNKRKKVSSAVVKARGLPFNTKEYDLVDFFADFNVDESDIELIYNHNGRSTGVAYINFQSLNDARQAVRDLNHKYIGHRYIELSLNQ</sequence>
<dbReference type="InParanoid" id="A0A1X7VDQ7"/>
<dbReference type="InterPro" id="IPR000504">
    <property type="entry name" value="RRM_dom"/>
</dbReference>
<dbReference type="Gene3D" id="3.30.70.330">
    <property type="match status" value="4"/>
</dbReference>
<dbReference type="SMART" id="SM00360">
    <property type="entry name" value="RRM"/>
    <property type="match status" value="4"/>
</dbReference>
<dbReference type="InterPro" id="IPR036397">
    <property type="entry name" value="RNaseH_sf"/>
</dbReference>
<evidence type="ECO:0000256" key="6">
    <source>
        <dbReference type="PROSITE-ProRule" id="PRU00176"/>
    </source>
</evidence>
<evidence type="ECO:0000256" key="7">
    <source>
        <dbReference type="SAM" id="MobiDB-lite"/>
    </source>
</evidence>
<dbReference type="GO" id="GO:0008380">
    <property type="term" value="P:RNA splicing"/>
    <property type="evidence" value="ECO:0007669"/>
    <property type="project" value="UniProtKB-KW"/>
</dbReference>
<dbReference type="OrthoDB" id="431068at2759"/>
<accession>A0A1X7VDQ7</accession>
<organism evidence="9">
    <name type="scientific">Amphimedon queenslandica</name>
    <name type="common">Sponge</name>
    <dbReference type="NCBI Taxonomy" id="400682"/>
    <lineage>
        <taxon>Eukaryota</taxon>
        <taxon>Metazoa</taxon>
        <taxon>Porifera</taxon>
        <taxon>Demospongiae</taxon>
        <taxon>Heteroscleromorpha</taxon>
        <taxon>Haplosclerida</taxon>
        <taxon>Niphatidae</taxon>
        <taxon>Amphimedon</taxon>
    </lineage>
</organism>
<keyword evidence="10" id="KW-1185">Reference proteome</keyword>
<dbReference type="InterPro" id="IPR050666">
    <property type="entry name" value="ESRP"/>
</dbReference>
<dbReference type="Gene3D" id="3.30.420.10">
    <property type="entry name" value="Ribonuclease H-like superfamily/Ribonuclease H"/>
    <property type="match status" value="1"/>
</dbReference>
<name>A0A1X7VDQ7_AMPQE</name>